<feature type="domain" description="Sm" evidence="2">
    <location>
        <begin position="11"/>
        <end position="38"/>
    </location>
</feature>
<dbReference type="InterPro" id="IPR010920">
    <property type="entry name" value="LSM_dom_sf"/>
</dbReference>
<keyword evidence="1" id="KW-0472">Membrane</keyword>
<dbReference type="EMBL" id="CP027059">
    <property type="protein sequence ID" value="UQZ81847.1"/>
    <property type="molecule type" value="Genomic_DNA"/>
</dbReference>
<dbReference type="RefSeq" id="WP_249864046.1">
    <property type="nucleotide sequence ID" value="NZ_CP027059.1"/>
</dbReference>
<dbReference type="Gene3D" id="2.30.30.100">
    <property type="match status" value="1"/>
</dbReference>
<organism evidence="3 4">
    <name type="scientific">Paenibacillus konkukensis</name>
    <dbReference type="NCBI Taxonomy" id="2020716"/>
    <lineage>
        <taxon>Bacteria</taxon>
        <taxon>Bacillati</taxon>
        <taxon>Bacillota</taxon>
        <taxon>Bacilli</taxon>
        <taxon>Bacillales</taxon>
        <taxon>Paenibacillaceae</taxon>
        <taxon>Paenibacillus</taxon>
    </lineage>
</organism>
<keyword evidence="4" id="KW-1185">Reference proteome</keyword>
<protein>
    <recommendedName>
        <fullName evidence="2">Sm domain-containing protein</fullName>
    </recommendedName>
</protein>
<reference evidence="3" key="1">
    <citation type="submission" date="2018-02" db="EMBL/GenBank/DDBJ databases">
        <authorList>
            <person name="Kim S.-K."/>
            <person name="Jung H.-I."/>
            <person name="Lee S.-W."/>
        </authorList>
    </citation>
    <scope>NUCLEOTIDE SEQUENCE</scope>
    <source>
        <strain evidence="3">SK3146</strain>
    </source>
</reference>
<feature type="transmembrane region" description="Helical" evidence="1">
    <location>
        <begin position="57"/>
        <end position="75"/>
    </location>
</feature>
<evidence type="ECO:0000313" key="3">
    <source>
        <dbReference type="EMBL" id="UQZ81847.1"/>
    </source>
</evidence>
<accession>A0ABY4RKK9</accession>
<reference evidence="3" key="2">
    <citation type="journal article" date="2021" name="J Anim Sci Technol">
        <title>Complete genome sequence of Paenibacillus konkukensis sp. nov. SK3146 as a potential probiotic strain.</title>
        <authorList>
            <person name="Jung H.I."/>
            <person name="Park S."/>
            <person name="Niu K.M."/>
            <person name="Lee S.W."/>
            <person name="Kothari D."/>
            <person name="Yi K.J."/>
            <person name="Kim S.K."/>
        </authorList>
    </citation>
    <scope>NUCLEOTIDE SEQUENCE</scope>
    <source>
        <strain evidence="3">SK3146</strain>
    </source>
</reference>
<keyword evidence="1" id="KW-1133">Transmembrane helix</keyword>
<proteinExistence type="predicted"/>
<gene>
    <name evidence="3" type="ORF">SK3146_01003</name>
</gene>
<evidence type="ECO:0000256" key="1">
    <source>
        <dbReference type="SAM" id="Phobius"/>
    </source>
</evidence>
<dbReference type="Proteomes" id="UP001057134">
    <property type="component" value="Chromosome"/>
</dbReference>
<dbReference type="Pfam" id="PF01423">
    <property type="entry name" value="LSM"/>
    <property type="match status" value="1"/>
</dbReference>
<dbReference type="InterPro" id="IPR001163">
    <property type="entry name" value="Sm_dom_euk/arc"/>
</dbReference>
<name>A0ABY4RKK9_9BACL</name>
<dbReference type="SUPFAM" id="SSF50182">
    <property type="entry name" value="Sm-like ribonucleoproteins"/>
    <property type="match status" value="1"/>
</dbReference>
<evidence type="ECO:0000259" key="2">
    <source>
        <dbReference type="Pfam" id="PF01423"/>
    </source>
</evidence>
<sequence length="83" mass="10027">MSRTRNYRKCRQYMNKQVRVKTTDGRVYQGTIVKLDKHRVYLRVSRNQTGNKASVSFFPFLLPLVLFDLLVIVLLERPFFRRF</sequence>
<keyword evidence="1" id="KW-0812">Transmembrane</keyword>
<evidence type="ECO:0000313" key="4">
    <source>
        <dbReference type="Proteomes" id="UP001057134"/>
    </source>
</evidence>